<feature type="binding site" evidence="7">
    <location>
        <position position="219"/>
    </location>
    <ligand>
        <name>Fe(3+)</name>
        <dbReference type="ChEBI" id="CHEBI:29034"/>
    </ligand>
</feature>
<feature type="binding site" evidence="7">
    <location>
        <position position="222"/>
    </location>
    <ligand>
        <name>4-imidazolone-5-propanoate</name>
        <dbReference type="ChEBI" id="CHEBI:77893"/>
    </ligand>
</feature>
<evidence type="ECO:0000256" key="1">
    <source>
        <dbReference type="ARBA" id="ARBA00012864"/>
    </source>
</evidence>
<dbReference type="EMBL" id="JBHTLK010000064">
    <property type="protein sequence ID" value="MFD1148421.1"/>
    <property type="molecule type" value="Genomic_DNA"/>
</dbReference>
<evidence type="ECO:0000256" key="4">
    <source>
        <dbReference type="ARBA" id="ARBA00022808"/>
    </source>
</evidence>
<sequence length="381" mass="39620">MTSTLVTGIGELTTNDPELGRLTGAALVFTDRVEWVGPASSAPAADARVDVEGRAVLPGWVDSHTHLLFAGDRTAEFEARMAGQAYAAGGIAVTVDATRAASDDDLAANLARHVAEAVAQGTTTIETKTGYGLTVADEVRSARIAAEHADEVTFLGAHLVPPGADPDEYVALVVGDMLDAVAPHVRWADVFCERGAFDEDQSRAVLEAARAKGLGLRVHGNQLGEGPGVRLAVELGAASVDHCTHLSDVDVEALAGSDTVATLLPACDLSTRQPLPPARRLLDAGATVALASNCNPGSSYTTSMAYGITTAVLQMRLTVEEAVTAATLNGAKALRRTDVGHLSPGARADVHVLDAPSTTHLAYRPGVPLTHAVWRAGVRRR</sequence>
<reference evidence="10" key="1">
    <citation type="journal article" date="2019" name="Int. J. Syst. Evol. Microbiol.">
        <title>The Global Catalogue of Microorganisms (GCM) 10K type strain sequencing project: providing services to taxonomists for standard genome sequencing and annotation.</title>
        <authorList>
            <consortium name="The Broad Institute Genomics Platform"/>
            <consortium name="The Broad Institute Genome Sequencing Center for Infectious Disease"/>
            <person name="Wu L."/>
            <person name="Ma J."/>
        </authorList>
    </citation>
    <scope>NUCLEOTIDE SEQUENCE [LARGE SCALE GENOMIC DNA]</scope>
    <source>
        <strain evidence="10">CCUG 60214</strain>
    </source>
</reference>
<feature type="binding site" evidence="7">
    <location>
        <position position="66"/>
    </location>
    <ligand>
        <name>Zn(2+)</name>
        <dbReference type="ChEBI" id="CHEBI:29105"/>
    </ligand>
</feature>
<feature type="binding site" evidence="7">
    <location>
        <position position="66"/>
    </location>
    <ligand>
        <name>Fe(3+)</name>
        <dbReference type="ChEBI" id="CHEBI:29034"/>
    </ligand>
</feature>
<evidence type="ECO:0000313" key="10">
    <source>
        <dbReference type="Proteomes" id="UP001597168"/>
    </source>
</evidence>
<dbReference type="HAMAP" id="MF_00372">
    <property type="entry name" value="HutI"/>
    <property type="match status" value="1"/>
</dbReference>
<gene>
    <name evidence="7 9" type="primary">hutI</name>
    <name evidence="9" type="ORF">ACFQ3T_14920</name>
</gene>
<dbReference type="PANTHER" id="PTHR42752">
    <property type="entry name" value="IMIDAZOLONEPROPIONASE"/>
    <property type="match status" value="1"/>
</dbReference>
<feature type="binding site" evidence="7">
    <location>
        <position position="219"/>
    </location>
    <ligand>
        <name>Zn(2+)</name>
        <dbReference type="ChEBI" id="CHEBI:29105"/>
    </ligand>
</feature>
<evidence type="ECO:0000256" key="2">
    <source>
        <dbReference type="ARBA" id="ARBA00022723"/>
    </source>
</evidence>
<dbReference type="NCBIfam" id="TIGR01224">
    <property type="entry name" value="hutI"/>
    <property type="match status" value="1"/>
</dbReference>
<feature type="binding site" evidence="7">
    <location>
        <position position="73"/>
    </location>
    <ligand>
        <name>4-imidazolone-5-propanoate</name>
        <dbReference type="ChEBI" id="CHEBI:77893"/>
    </ligand>
</feature>
<feature type="domain" description="Amidohydrolase-related" evidence="8">
    <location>
        <begin position="56"/>
        <end position="361"/>
    </location>
</feature>
<feature type="binding site" evidence="7">
    <location>
        <position position="131"/>
    </location>
    <ligand>
        <name>N-formimidoyl-L-glutamate</name>
        <dbReference type="ChEBI" id="CHEBI:58928"/>
    </ligand>
</feature>
<comment type="catalytic activity">
    <reaction evidence="7">
        <text>4-imidazolone-5-propanoate + H2O = N-formimidoyl-L-glutamate</text>
        <dbReference type="Rhea" id="RHEA:23660"/>
        <dbReference type="ChEBI" id="CHEBI:15377"/>
        <dbReference type="ChEBI" id="CHEBI:58928"/>
        <dbReference type="ChEBI" id="CHEBI:77893"/>
        <dbReference type="EC" id="3.5.2.7"/>
    </reaction>
</comment>
<comment type="pathway">
    <text evidence="7">Amino-acid degradation; L-histidine degradation into L-glutamate; N-formimidoyl-L-glutamate from L-histidine: step 3/3.</text>
</comment>
<dbReference type="EC" id="3.5.2.7" evidence="1 7"/>
<comment type="subcellular location">
    <subcellularLocation>
        <location evidence="7">Cytoplasm</location>
    </subcellularLocation>
</comment>
<dbReference type="PANTHER" id="PTHR42752:SF1">
    <property type="entry name" value="IMIDAZOLONEPROPIONASE-RELATED"/>
    <property type="match status" value="1"/>
</dbReference>
<feature type="binding site" evidence="7">
    <location>
        <position position="293"/>
    </location>
    <ligand>
        <name>Zn(2+)</name>
        <dbReference type="ChEBI" id="CHEBI:29105"/>
    </ligand>
</feature>
<name>A0ABW3QUF3_9PSEU</name>
<keyword evidence="3 7" id="KW-0378">Hydrolase</keyword>
<comment type="caution">
    <text evidence="9">The sequence shown here is derived from an EMBL/GenBank/DDBJ whole genome shotgun (WGS) entry which is preliminary data.</text>
</comment>
<evidence type="ECO:0000256" key="3">
    <source>
        <dbReference type="ARBA" id="ARBA00022801"/>
    </source>
</evidence>
<dbReference type="Proteomes" id="UP001597168">
    <property type="component" value="Unassembled WGS sequence"/>
</dbReference>
<feature type="binding site" evidence="7">
    <location>
        <position position="131"/>
    </location>
    <ligand>
        <name>4-imidazolone-5-propanoate</name>
        <dbReference type="ChEBI" id="CHEBI:77893"/>
    </ligand>
</feature>
<keyword evidence="4 7" id="KW-0369">Histidine metabolism</keyword>
<feature type="binding site" evidence="7">
    <location>
        <position position="64"/>
    </location>
    <ligand>
        <name>Fe(3+)</name>
        <dbReference type="ChEBI" id="CHEBI:29034"/>
    </ligand>
</feature>
<protein>
    <recommendedName>
        <fullName evidence="1 7">Imidazolonepropionase</fullName>
        <ecNumber evidence="1 7">3.5.2.7</ecNumber>
    </recommendedName>
    <alternativeName>
        <fullName evidence="7">Imidazolone-5-propionate hydrolase</fullName>
    </alternativeName>
</protein>
<evidence type="ECO:0000256" key="5">
    <source>
        <dbReference type="ARBA" id="ARBA00022833"/>
    </source>
</evidence>
<dbReference type="InterPro" id="IPR032466">
    <property type="entry name" value="Metal_Hydrolase"/>
</dbReference>
<comment type="similarity">
    <text evidence="7">Belongs to the metallo-dependent hydrolases superfamily. HutI family.</text>
</comment>
<dbReference type="Gene3D" id="3.20.20.140">
    <property type="entry name" value="Metal-dependent hydrolases"/>
    <property type="match status" value="1"/>
</dbReference>
<dbReference type="Pfam" id="PF01979">
    <property type="entry name" value="Amidohydro_1"/>
    <property type="match status" value="1"/>
</dbReference>
<feature type="binding site" evidence="7">
    <location>
        <position position="295"/>
    </location>
    <ligand>
        <name>N-formimidoyl-L-glutamate</name>
        <dbReference type="ChEBI" id="CHEBI:58928"/>
    </ligand>
</feature>
<comment type="function">
    <text evidence="7">Catalyzes the hydrolytic cleavage of the carbon-nitrogen bond in imidazolone-5-propanoate to yield N-formimidoyl-L-glutamate. It is the third step in the universal histidine degradation pathway.</text>
</comment>
<feature type="binding site" evidence="7">
    <location>
        <position position="64"/>
    </location>
    <ligand>
        <name>Zn(2+)</name>
        <dbReference type="ChEBI" id="CHEBI:29105"/>
    </ligand>
</feature>
<keyword evidence="5 7" id="KW-0862">Zinc</keyword>
<evidence type="ECO:0000256" key="7">
    <source>
        <dbReference type="HAMAP-Rule" id="MF_00372"/>
    </source>
</evidence>
<evidence type="ECO:0000313" key="9">
    <source>
        <dbReference type="EMBL" id="MFD1148421.1"/>
    </source>
</evidence>
<dbReference type="InterPro" id="IPR005920">
    <property type="entry name" value="HutI"/>
</dbReference>
<dbReference type="RefSeq" id="WP_380723849.1">
    <property type="nucleotide sequence ID" value="NZ_JBHTLK010000064.1"/>
</dbReference>
<dbReference type="InterPro" id="IPR006680">
    <property type="entry name" value="Amidohydro-rel"/>
</dbReference>
<keyword evidence="7" id="KW-0963">Cytoplasm</keyword>
<accession>A0ABW3QUF3</accession>
<dbReference type="Gene3D" id="2.30.40.10">
    <property type="entry name" value="Urease, subunit C, domain 1"/>
    <property type="match status" value="1"/>
</dbReference>
<dbReference type="SUPFAM" id="SSF51338">
    <property type="entry name" value="Composite domain of metallo-dependent hydrolases"/>
    <property type="match status" value="1"/>
</dbReference>
<feature type="binding site" evidence="7">
    <location>
        <position position="293"/>
    </location>
    <ligand>
        <name>Fe(3+)</name>
        <dbReference type="ChEBI" id="CHEBI:29034"/>
    </ligand>
</feature>
<feature type="binding site" evidence="7">
    <location>
        <position position="298"/>
    </location>
    <ligand>
        <name>4-imidazolone-5-propanoate</name>
        <dbReference type="ChEBI" id="CHEBI:77893"/>
    </ligand>
</feature>
<organism evidence="9 10">
    <name type="scientific">Saccharothrix hoggarensis</name>
    <dbReference type="NCBI Taxonomy" id="913853"/>
    <lineage>
        <taxon>Bacteria</taxon>
        <taxon>Bacillati</taxon>
        <taxon>Actinomycetota</taxon>
        <taxon>Actinomycetes</taxon>
        <taxon>Pseudonocardiales</taxon>
        <taxon>Pseudonocardiaceae</taxon>
        <taxon>Saccharothrix</taxon>
    </lineage>
</organism>
<feature type="binding site" evidence="7">
    <location>
        <position position="297"/>
    </location>
    <ligand>
        <name>N-formimidoyl-L-glutamate</name>
        <dbReference type="ChEBI" id="CHEBI:58928"/>
    </ligand>
</feature>
<dbReference type="SUPFAM" id="SSF51556">
    <property type="entry name" value="Metallo-dependent hydrolases"/>
    <property type="match status" value="1"/>
</dbReference>
<evidence type="ECO:0000256" key="6">
    <source>
        <dbReference type="ARBA" id="ARBA00023004"/>
    </source>
</evidence>
<proteinExistence type="inferred from homology"/>
<keyword evidence="10" id="KW-1185">Reference proteome</keyword>
<dbReference type="GO" id="GO:0050480">
    <property type="term" value="F:imidazolonepropionase activity"/>
    <property type="evidence" value="ECO:0007669"/>
    <property type="project" value="UniProtKB-EC"/>
</dbReference>
<keyword evidence="2 7" id="KW-0479">Metal-binding</keyword>
<comment type="cofactor">
    <cofactor evidence="7">
        <name>Zn(2+)</name>
        <dbReference type="ChEBI" id="CHEBI:29105"/>
    </cofactor>
    <cofactor evidence="7">
        <name>Fe(3+)</name>
        <dbReference type="ChEBI" id="CHEBI:29034"/>
    </cofactor>
    <text evidence="7">Binds 1 zinc or iron ion per subunit.</text>
</comment>
<feature type="binding site" evidence="7">
    <location>
        <position position="158"/>
    </location>
    <ligand>
        <name>4-imidazolone-5-propanoate</name>
        <dbReference type="ChEBI" id="CHEBI:77893"/>
    </ligand>
</feature>
<dbReference type="InterPro" id="IPR011059">
    <property type="entry name" value="Metal-dep_hydrolase_composite"/>
</dbReference>
<evidence type="ECO:0000259" key="8">
    <source>
        <dbReference type="Pfam" id="PF01979"/>
    </source>
</evidence>
<keyword evidence="6 7" id="KW-0408">Iron</keyword>